<keyword evidence="1" id="KW-0812">Transmembrane</keyword>
<feature type="transmembrane region" description="Helical" evidence="1">
    <location>
        <begin position="93"/>
        <end position="112"/>
    </location>
</feature>
<accession>A0A382FH89</accession>
<evidence type="ECO:0000313" key="2">
    <source>
        <dbReference type="EMBL" id="SVB62446.1"/>
    </source>
</evidence>
<protein>
    <submittedName>
        <fullName evidence="2">Uncharacterized protein</fullName>
    </submittedName>
</protein>
<feature type="transmembrane region" description="Helical" evidence="1">
    <location>
        <begin position="118"/>
        <end position="140"/>
    </location>
</feature>
<dbReference type="EMBL" id="UINC01049999">
    <property type="protein sequence ID" value="SVB62446.1"/>
    <property type="molecule type" value="Genomic_DNA"/>
</dbReference>
<dbReference type="AlphaFoldDB" id="A0A382FH89"/>
<keyword evidence="1" id="KW-1133">Transmembrane helix</keyword>
<keyword evidence="1" id="KW-0472">Membrane</keyword>
<name>A0A382FH89_9ZZZZ</name>
<sequence length="192" mass="21551">MIQPTAIRNIPFLSEEKVVQLFDSAKGMTSEDTSAGELFVLTTHRLLFFPQRNSGSDFSIVPLNKIDCFTRRRSNNTKEIELLHTKSKSPKSLYQGLSFIFAGILSYLVLGYNSDSLTIALTMGIALSLLGFLFVGRYLVHRFALPQSYTKEDQDLVLNAGLTFLKITCTNKQTSAQIPEFINIVMRTRANT</sequence>
<organism evidence="2">
    <name type="scientific">marine metagenome</name>
    <dbReference type="NCBI Taxonomy" id="408172"/>
    <lineage>
        <taxon>unclassified sequences</taxon>
        <taxon>metagenomes</taxon>
        <taxon>ecological metagenomes</taxon>
    </lineage>
</organism>
<gene>
    <name evidence="2" type="ORF">METZ01_LOCUS215300</name>
</gene>
<proteinExistence type="predicted"/>
<reference evidence="2" key="1">
    <citation type="submission" date="2018-05" db="EMBL/GenBank/DDBJ databases">
        <authorList>
            <person name="Lanie J.A."/>
            <person name="Ng W.-L."/>
            <person name="Kazmierczak K.M."/>
            <person name="Andrzejewski T.M."/>
            <person name="Davidsen T.M."/>
            <person name="Wayne K.J."/>
            <person name="Tettelin H."/>
            <person name="Glass J.I."/>
            <person name="Rusch D."/>
            <person name="Podicherti R."/>
            <person name="Tsui H.-C.T."/>
            <person name="Winkler M.E."/>
        </authorList>
    </citation>
    <scope>NUCLEOTIDE SEQUENCE</scope>
</reference>
<evidence type="ECO:0000256" key="1">
    <source>
        <dbReference type="SAM" id="Phobius"/>
    </source>
</evidence>